<dbReference type="Proteomes" id="UP000324222">
    <property type="component" value="Unassembled WGS sequence"/>
</dbReference>
<keyword evidence="3" id="KW-1185">Reference proteome</keyword>
<dbReference type="AlphaFoldDB" id="A0A5B7D841"/>
<evidence type="ECO:0000313" key="2">
    <source>
        <dbReference type="EMBL" id="MPC17490.1"/>
    </source>
</evidence>
<organism evidence="2 3">
    <name type="scientific">Portunus trituberculatus</name>
    <name type="common">Swimming crab</name>
    <name type="synonym">Neptunus trituberculatus</name>
    <dbReference type="NCBI Taxonomy" id="210409"/>
    <lineage>
        <taxon>Eukaryota</taxon>
        <taxon>Metazoa</taxon>
        <taxon>Ecdysozoa</taxon>
        <taxon>Arthropoda</taxon>
        <taxon>Crustacea</taxon>
        <taxon>Multicrustacea</taxon>
        <taxon>Malacostraca</taxon>
        <taxon>Eumalacostraca</taxon>
        <taxon>Eucarida</taxon>
        <taxon>Decapoda</taxon>
        <taxon>Pleocyemata</taxon>
        <taxon>Brachyura</taxon>
        <taxon>Eubrachyura</taxon>
        <taxon>Portunoidea</taxon>
        <taxon>Portunidae</taxon>
        <taxon>Portuninae</taxon>
        <taxon>Portunus</taxon>
    </lineage>
</organism>
<evidence type="ECO:0000256" key="1">
    <source>
        <dbReference type="SAM" id="MobiDB-lite"/>
    </source>
</evidence>
<protein>
    <submittedName>
        <fullName evidence="2">Uncharacterized protein</fullName>
    </submittedName>
</protein>
<evidence type="ECO:0000313" key="3">
    <source>
        <dbReference type="Proteomes" id="UP000324222"/>
    </source>
</evidence>
<dbReference type="EMBL" id="VSRR010000594">
    <property type="protein sequence ID" value="MPC17490.1"/>
    <property type="molecule type" value="Genomic_DNA"/>
</dbReference>
<comment type="caution">
    <text evidence="2">The sequence shown here is derived from an EMBL/GenBank/DDBJ whole genome shotgun (WGS) entry which is preliminary data.</text>
</comment>
<feature type="region of interest" description="Disordered" evidence="1">
    <location>
        <begin position="21"/>
        <end position="44"/>
    </location>
</feature>
<accession>A0A5B7D841</accession>
<name>A0A5B7D841_PORTR</name>
<gene>
    <name evidence="2" type="ORF">E2C01_010350</name>
</gene>
<sequence>MVLKRLASLVVCKKVETNGRVRHPGIHPPTHPTTHPPTPRCHGGGKEPVFVLHASLPAPSQGCHCAPPHAAVAGRGAPITGRVLLDTVLQGDTSEGQQICCCLFLPIVPIVSEGARRVWGGSQSGVSLAWWRRPLKEGKKEERKVRGGELTRKEK</sequence>
<feature type="compositionally biased region" description="Pro residues" evidence="1">
    <location>
        <begin position="26"/>
        <end position="39"/>
    </location>
</feature>
<proteinExistence type="predicted"/>
<reference evidence="2 3" key="1">
    <citation type="submission" date="2019-05" db="EMBL/GenBank/DDBJ databases">
        <title>Another draft genome of Portunus trituberculatus and its Hox gene families provides insights of decapod evolution.</title>
        <authorList>
            <person name="Jeong J.-H."/>
            <person name="Song I."/>
            <person name="Kim S."/>
            <person name="Choi T."/>
            <person name="Kim D."/>
            <person name="Ryu S."/>
            <person name="Kim W."/>
        </authorList>
    </citation>
    <scope>NUCLEOTIDE SEQUENCE [LARGE SCALE GENOMIC DNA]</scope>
    <source>
        <tissue evidence="2">Muscle</tissue>
    </source>
</reference>